<dbReference type="AlphaFoldDB" id="A0A2W5PX92"/>
<name>A0A2W5PX92_9BACT</name>
<protein>
    <submittedName>
        <fullName evidence="1">Uncharacterized protein</fullName>
    </submittedName>
</protein>
<proteinExistence type="predicted"/>
<gene>
    <name evidence="1" type="ORF">DI551_04000</name>
</gene>
<accession>A0A2W5PX92</accession>
<sequence>MAEGKYSICYGERLIGDLAGAQAIRMTKKAPWLVAQGKEGASHTFLTLKDDKGRVVQEIHGSSLDTTRGQLAGVMTSKMDEECFQTRIRASMTLFNRAVRSDESPLVKLVAIVGDGTSSMLNFLSQPDSNPHVLFEGSRGEVLQKWRKALAAAHDINKADLPFTAYSFLQPGQSCNSVTGTLMHVMGLDEKFYSPHVRMGFGRMLKDVLHTQPDPLKSEEELKSDAMENLQDYMAEADARFTAKGVKQEQLGRLL</sequence>
<dbReference type="Proteomes" id="UP000249417">
    <property type="component" value="Unassembled WGS sequence"/>
</dbReference>
<organism evidence="1 2">
    <name type="scientific">Micavibrio aeruginosavorus</name>
    <dbReference type="NCBI Taxonomy" id="349221"/>
    <lineage>
        <taxon>Bacteria</taxon>
        <taxon>Pseudomonadati</taxon>
        <taxon>Bdellovibrionota</taxon>
        <taxon>Bdellovibrionia</taxon>
        <taxon>Bdellovibrionales</taxon>
        <taxon>Pseudobdellovibrionaceae</taxon>
        <taxon>Micavibrio</taxon>
    </lineage>
</organism>
<evidence type="ECO:0000313" key="1">
    <source>
        <dbReference type="EMBL" id="PZQ47093.1"/>
    </source>
</evidence>
<comment type="caution">
    <text evidence="1">The sequence shown here is derived from an EMBL/GenBank/DDBJ whole genome shotgun (WGS) entry which is preliminary data.</text>
</comment>
<dbReference type="EMBL" id="QFQB01000017">
    <property type="protein sequence ID" value="PZQ47093.1"/>
    <property type="molecule type" value="Genomic_DNA"/>
</dbReference>
<evidence type="ECO:0000313" key="2">
    <source>
        <dbReference type="Proteomes" id="UP000249417"/>
    </source>
</evidence>
<reference evidence="1 2" key="1">
    <citation type="submission" date="2017-08" db="EMBL/GenBank/DDBJ databases">
        <title>Infants hospitalized years apart are colonized by the same room-sourced microbial strains.</title>
        <authorList>
            <person name="Brooks B."/>
            <person name="Olm M.R."/>
            <person name="Firek B.A."/>
            <person name="Baker R."/>
            <person name="Thomas B.C."/>
            <person name="Morowitz M.J."/>
            <person name="Banfield J.F."/>
        </authorList>
    </citation>
    <scope>NUCLEOTIDE SEQUENCE [LARGE SCALE GENOMIC DNA]</scope>
    <source>
        <strain evidence="1">S2_005_002_R2_29</strain>
    </source>
</reference>